<evidence type="ECO:0000256" key="1">
    <source>
        <dbReference type="SAM" id="SignalP"/>
    </source>
</evidence>
<dbReference type="Proteomes" id="UP000064243">
    <property type="component" value="Unassembled WGS sequence"/>
</dbReference>
<evidence type="ECO:0000313" key="3">
    <source>
        <dbReference type="Proteomes" id="UP000064243"/>
    </source>
</evidence>
<dbReference type="EMBL" id="LDUG01000048">
    <property type="protein sequence ID" value="KVW93432.1"/>
    <property type="molecule type" value="Genomic_DNA"/>
</dbReference>
<dbReference type="OrthoDB" id="9799452at2"/>
<keyword evidence="3" id="KW-1185">Reference proteome</keyword>
<protein>
    <recommendedName>
        <fullName evidence="4">Lipoprotein</fullName>
    </recommendedName>
</protein>
<organism evidence="2 3">
    <name type="scientific">Thiobacillus denitrificans</name>
    <dbReference type="NCBI Taxonomy" id="36861"/>
    <lineage>
        <taxon>Bacteria</taxon>
        <taxon>Pseudomonadati</taxon>
        <taxon>Pseudomonadota</taxon>
        <taxon>Betaproteobacteria</taxon>
        <taxon>Nitrosomonadales</taxon>
        <taxon>Thiobacillaceae</taxon>
        <taxon>Thiobacillus</taxon>
    </lineage>
</organism>
<evidence type="ECO:0008006" key="4">
    <source>
        <dbReference type="Google" id="ProtNLM"/>
    </source>
</evidence>
<gene>
    <name evidence="2" type="ORF">ABW22_14135</name>
</gene>
<feature type="signal peptide" evidence="1">
    <location>
        <begin position="1"/>
        <end position="20"/>
    </location>
</feature>
<evidence type="ECO:0000313" key="2">
    <source>
        <dbReference type="EMBL" id="KVW93432.1"/>
    </source>
</evidence>
<sequence>MRLPALTFFLPALVLLVALAGCATPQYQTTVRLIPPTDAQGLACVQACEAQKIACQAECQARYEACVKDIEPQVEARYTEALKQYELDLRQYAAALRHYEMQLRFDWMYSYPFRHPFWWDPWPGLYFPPPYREPVMPTRDSVRAQLVARHCQADCGCLPAYDACFVGCGGQRVSETVCIKNCPPDK</sequence>
<proteinExistence type="predicted"/>
<accession>A0A106BJC3</accession>
<dbReference type="PROSITE" id="PS51257">
    <property type="entry name" value="PROKAR_LIPOPROTEIN"/>
    <property type="match status" value="1"/>
</dbReference>
<dbReference type="PATRIC" id="fig|36861.3.peg.2651"/>
<dbReference type="AlphaFoldDB" id="A0A106BJC3"/>
<keyword evidence="1" id="KW-0732">Signal</keyword>
<feature type="chain" id="PRO_5007125629" description="Lipoprotein" evidence="1">
    <location>
        <begin position="21"/>
        <end position="186"/>
    </location>
</feature>
<reference evidence="2 3" key="1">
    <citation type="journal article" date="2015" name="Appl. Environ. Microbiol.">
        <title>Aerobic and Anaerobic Thiosulfate Oxidation by a Cold-Adapted, Subglacial Chemoautotroph.</title>
        <authorList>
            <person name="Harrold Z.R."/>
            <person name="Skidmore M.L."/>
            <person name="Hamilton T.L."/>
            <person name="Desch L."/>
            <person name="Amada K."/>
            <person name="van Gelder W."/>
            <person name="Glover K."/>
            <person name="Roden E.E."/>
            <person name="Boyd E.S."/>
        </authorList>
    </citation>
    <scope>NUCLEOTIDE SEQUENCE [LARGE SCALE GENOMIC DNA]</scope>
    <source>
        <strain evidence="2 3">RG</strain>
    </source>
</reference>
<dbReference type="RefSeq" id="WP_059758603.1">
    <property type="nucleotide sequence ID" value="NZ_LDUG01000048.1"/>
</dbReference>
<name>A0A106BJC3_THIDE</name>
<comment type="caution">
    <text evidence="2">The sequence shown here is derived from an EMBL/GenBank/DDBJ whole genome shotgun (WGS) entry which is preliminary data.</text>
</comment>